<reference evidence="2" key="2">
    <citation type="journal article" date="2015" name="Data Brief">
        <title>Shoot transcriptome of the giant reed, Arundo donax.</title>
        <authorList>
            <person name="Barrero R.A."/>
            <person name="Guerrero F.D."/>
            <person name="Moolhuijzen P."/>
            <person name="Goolsby J.A."/>
            <person name="Tidwell J."/>
            <person name="Bellgard S.E."/>
            <person name="Bellgard M.I."/>
        </authorList>
    </citation>
    <scope>NUCLEOTIDE SEQUENCE</scope>
    <source>
        <tissue evidence="2">Shoot tissue taken approximately 20 cm above the soil surface</tissue>
    </source>
</reference>
<dbReference type="AlphaFoldDB" id="A0A0A9FIK6"/>
<organism evidence="2">
    <name type="scientific">Arundo donax</name>
    <name type="common">Giant reed</name>
    <name type="synonym">Donax arundinaceus</name>
    <dbReference type="NCBI Taxonomy" id="35708"/>
    <lineage>
        <taxon>Eukaryota</taxon>
        <taxon>Viridiplantae</taxon>
        <taxon>Streptophyta</taxon>
        <taxon>Embryophyta</taxon>
        <taxon>Tracheophyta</taxon>
        <taxon>Spermatophyta</taxon>
        <taxon>Magnoliopsida</taxon>
        <taxon>Liliopsida</taxon>
        <taxon>Poales</taxon>
        <taxon>Poaceae</taxon>
        <taxon>PACMAD clade</taxon>
        <taxon>Arundinoideae</taxon>
        <taxon>Arundineae</taxon>
        <taxon>Arundo</taxon>
    </lineage>
</organism>
<protein>
    <submittedName>
        <fullName evidence="2">Uncharacterized protein</fullName>
    </submittedName>
</protein>
<keyword evidence="1" id="KW-1133">Transmembrane helix</keyword>
<proteinExistence type="predicted"/>
<evidence type="ECO:0000313" key="2">
    <source>
        <dbReference type="EMBL" id="JAE09971.1"/>
    </source>
</evidence>
<evidence type="ECO:0000256" key="1">
    <source>
        <dbReference type="SAM" id="Phobius"/>
    </source>
</evidence>
<keyword evidence="1" id="KW-0472">Membrane</keyword>
<accession>A0A0A9FIK6</accession>
<keyword evidence="1" id="KW-0812">Transmembrane</keyword>
<sequence>MYALLYVMIYFFIHIFSSLSIDDILYKKTAYMFQPFLLFVVVLMQDAL</sequence>
<reference evidence="2" key="1">
    <citation type="submission" date="2014-09" db="EMBL/GenBank/DDBJ databases">
        <authorList>
            <person name="Magalhaes I.L.F."/>
            <person name="Oliveira U."/>
            <person name="Santos F.R."/>
            <person name="Vidigal T.H.D.A."/>
            <person name="Brescovit A.D."/>
            <person name="Santos A.J."/>
        </authorList>
    </citation>
    <scope>NUCLEOTIDE SEQUENCE</scope>
    <source>
        <tissue evidence="2">Shoot tissue taken approximately 20 cm above the soil surface</tissue>
    </source>
</reference>
<name>A0A0A9FIK6_ARUDO</name>
<feature type="transmembrane region" description="Helical" evidence="1">
    <location>
        <begin position="6"/>
        <end position="26"/>
    </location>
</feature>
<dbReference type="EMBL" id="GBRH01187925">
    <property type="protein sequence ID" value="JAE09971.1"/>
    <property type="molecule type" value="Transcribed_RNA"/>
</dbReference>